<keyword evidence="2" id="KW-0813">Transport</keyword>
<keyword evidence="3 5" id="KW-0732">Signal</keyword>
<proteinExistence type="inferred from homology"/>
<evidence type="ECO:0000256" key="1">
    <source>
        <dbReference type="ARBA" id="ARBA00011028"/>
    </source>
</evidence>
<dbReference type="GO" id="GO:0030001">
    <property type="term" value="P:metal ion transport"/>
    <property type="evidence" value="ECO:0007669"/>
    <property type="project" value="InterPro"/>
</dbReference>
<dbReference type="RefSeq" id="WP_112259704.1">
    <property type="nucleotide sequence ID" value="NZ_QMIG01000023.1"/>
</dbReference>
<feature type="compositionally biased region" description="Basic and acidic residues" evidence="4">
    <location>
        <begin position="169"/>
        <end position="197"/>
    </location>
</feature>
<evidence type="ECO:0000313" key="6">
    <source>
        <dbReference type="EMBL" id="RAW10963.1"/>
    </source>
</evidence>
<feature type="chain" id="PRO_5039032635" evidence="5">
    <location>
        <begin position="22"/>
        <end position="364"/>
    </location>
</feature>
<reference evidence="6 7" key="1">
    <citation type="submission" date="2018-06" db="EMBL/GenBank/DDBJ databases">
        <title>Phytoactinopolyspora halophila sp. nov., a novel halophilic actinomycete isolated from a saline soil in China.</title>
        <authorList>
            <person name="Tang S.-K."/>
        </authorList>
    </citation>
    <scope>NUCLEOTIDE SEQUENCE [LARGE SCALE GENOMIC DNA]</scope>
    <source>
        <strain evidence="6 7">YIM 96934</strain>
    </source>
</reference>
<evidence type="ECO:0000256" key="4">
    <source>
        <dbReference type="SAM" id="MobiDB-lite"/>
    </source>
</evidence>
<feature type="signal peptide" evidence="5">
    <location>
        <begin position="1"/>
        <end position="21"/>
    </location>
</feature>
<dbReference type="EMBL" id="QMIG01000023">
    <property type="protein sequence ID" value="RAW10963.1"/>
    <property type="molecule type" value="Genomic_DNA"/>
</dbReference>
<dbReference type="InterPro" id="IPR006127">
    <property type="entry name" value="ZnuA-like"/>
</dbReference>
<keyword evidence="7" id="KW-1185">Reference proteome</keyword>
<dbReference type="InterPro" id="IPR050492">
    <property type="entry name" value="Bact_metal-bind_prot9"/>
</dbReference>
<feature type="compositionally biased region" description="Basic and acidic residues" evidence="4">
    <location>
        <begin position="128"/>
        <end position="137"/>
    </location>
</feature>
<comment type="caution">
    <text evidence="6">The sequence shown here is derived from an EMBL/GenBank/DDBJ whole genome shotgun (WGS) entry which is preliminary data.</text>
</comment>
<evidence type="ECO:0000256" key="3">
    <source>
        <dbReference type="ARBA" id="ARBA00022729"/>
    </source>
</evidence>
<feature type="region of interest" description="Disordered" evidence="4">
    <location>
        <begin position="125"/>
        <end position="199"/>
    </location>
</feature>
<dbReference type="Pfam" id="PF01297">
    <property type="entry name" value="ZnuA"/>
    <property type="match status" value="1"/>
</dbReference>
<dbReference type="GO" id="GO:0046872">
    <property type="term" value="F:metal ion binding"/>
    <property type="evidence" value="ECO:0007669"/>
    <property type="project" value="InterPro"/>
</dbReference>
<dbReference type="OrthoDB" id="9810636at2"/>
<dbReference type="SUPFAM" id="SSF53807">
    <property type="entry name" value="Helical backbone' metal receptor"/>
    <property type="match status" value="1"/>
</dbReference>
<dbReference type="Proteomes" id="UP000250462">
    <property type="component" value="Unassembled WGS sequence"/>
</dbReference>
<gene>
    <name evidence="6" type="ORF">DPM12_17810</name>
</gene>
<evidence type="ECO:0000256" key="2">
    <source>
        <dbReference type="ARBA" id="ARBA00022448"/>
    </source>
</evidence>
<name>A0A329QEQ6_9ACTN</name>
<evidence type="ECO:0000313" key="7">
    <source>
        <dbReference type="Proteomes" id="UP000250462"/>
    </source>
</evidence>
<feature type="compositionally biased region" description="Basic and acidic residues" evidence="4">
    <location>
        <begin position="146"/>
        <end position="160"/>
    </location>
</feature>
<dbReference type="PROSITE" id="PS51257">
    <property type="entry name" value="PROKAR_LIPOPROTEIN"/>
    <property type="match status" value="1"/>
</dbReference>
<dbReference type="PANTHER" id="PTHR42953:SF3">
    <property type="entry name" value="HIGH-AFFINITY ZINC UPTAKE SYSTEM PROTEIN ZNUA"/>
    <property type="match status" value="1"/>
</dbReference>
<dbReference type="AlphaFoldDB" id="A0A329QEQ6"/>
<comment type="similarity">
    <text evidence="1">Belongs to the bacterial solute-binding protein 9 family.</text>
</comment>
<organism evidence="6 7">
    <name type="scientific">Phytoactinopolyspora halophila</name>
    <dbReference type="NCBI Taxonomy" id="1981511"/>
    <lineage>
        <taxon>Bacteria</taxon>
        <taxon>Bacillati</taxon>
        <taxon>Actinomycetota</taxon>
        <taxon>Actinomycetes</taxon>
        <taxon>Jiangellales</taxon>
        <taxon>Jiangellaceae</taxon>
        <taxon>Phytoactinopolyspora</taxon>
    </lineage>
</organism>
<evidence type="ECO:0000256" key="5">
    <source>
        <dbReference type="SAM" id="SignalP"/>
    </source>
</evidence>
<dbReference type="Gene3D" id="3.40.50.1980">
    <property type="entry name" value="Nitrogenase molybdenum iron protein domain"/>
    <property type="match status" value="3"/>
</dbReference>
<dbReference type="PANTHER" id="PTHR42953">
    <property type="entry name" value="HIGH-AFFINITY ZINC UPTAKE SYSTEM PROTEIN ZNUA-RELATED"/>
    <property type="match status" value="1"/>
</dbReference>
<protein>
    <submittedName>
        <fullName evidence="6">Zinc ABC transporter substrate-binding protein</fullName>
    </submittedName>
</protein>
<sequence length="364" mass="39349">MRTRLPVRSLVVLAASGMALTGCGTDGDSEAASTSNGDPFVVAGFYPLAFAAEHVAGEHGSVVNLTQPGVDSHDLELTAQQVGHVSDADLNIYLDGFQPAVDQAIEQNSSAAVIDVADLVELLPEDGASGHDSHADDHTDEDDEHEQDHDHDEDGHHDDESDHEDEQGDDHGDGEHDHGDSHDHSHDHGDGDGDPHLWLDPTNMVTITRSIADELAEIDPDNAEDYQNNADELVQELETLDDEFHEGLAQCERSLIVVSHEAFGYLTHRYEMEQLGVAGLDPDSEPSPARVAEVHDTIESNDITTVFYEPLTSADIVQTVADDLGLETAVLDPVEGLTDETSDEDYLSLMRQNLDALRTANGCT</sequence>
<accession>A0A329QEQ6</accession>